<evidence type="ECO:0000313" key="2">
    <source>
        <dbReference type="Proteomes" id="UP001234297"/>
    </source>
</evidence>
<comment type="caution">
    <text evidence="1">The sequence shown here is derived from an EMBL/GenBank/DDBJ whole genome shotgun (WGS) entry which is preliminary data.</text>
</comment>
<organism evidence="1 2">
    <name type="scientific">Persea americana</name>
    <name type="common">Avocado</name>
    <dbReference type="NCBI Taxonomy" id="3435"/>
    <lineage>
        <taxon>Eukaryota</taxon>
        <taxon>Viridiplantae</taxon>
        <taxon>Streptophyta</taxon>
        <taxon>Embryophyta</taxon>
        <taxon>Tracheophyta</taxon>
        <taxon>Spermatophyta</taxon>
        <taxon>Magnoliopsida</taxon>
        <taxon>Magnoliidae</taxon>
        <taxon>Laurales</taxon>
        <taxon>Lauraceae</taxon>
        <taxon>Persea</taxon>
    </lineage>
</organism>
<reference evidence="1 2" key="1">
    <citation type="journal article" date="2022" name="Hortic Res">
        <title>A haplotype resolved chromosomal level avocado genome allows analysis of novel avocado genes.</title>
        <authorList>
            <person name="Nath O."/>
            <person name="Fletcher S.J."/>
            <person name="Hayward A."/>
            <person name="Shaw L.M."/>
            <person name="Masouleh A.K."/>
            <person name="Furtado A."/>
            <person name="Henry R.J."/>
            <person name="Mitter N."/>
        </authorList>
    </citation>
    <scope>NUCLEOTIDE SEQUENCE [LARGE SCALE GENOMIC DNA]</scope>
    <source>
        <strain evidence="2">cv. Hass</strain>
    </source>
</reference>
<proteinExistence type="predicted"/>
<accession>A0ACC2K2U0</accession>
<protein>
    <submittedName>
        <fullName evidence="1">Uncharacterized protein</fullName>
    </submittedName>
</protein>
<dbReference type="EMBL" id="CM056820">
    <property type="protein sequence ID" value="KAJ8615415.1"/>
    <property type="molecule type" value="Genomic_DNA"/>
</dbReference>
<gene>
    <name evidence="1" type="ORF">MRB53_034787</name>
</gene>
<dbReference type="Proteomes" id="UP001234297">
    <property type="component" value="Chromosome 12"/>
</dbReference>
<name>A0ACC2K2U0_PERAE</name>
<keyword evidence="2" id="KW-1185">Reference proteome</keyword>
<sequence length="578" mass="66122">MSEIGARQLVQALQNPSQRQRSIEDEHDEVDKEYRPPGPNEEELNSSDEEDDEDEYTHMAPGRRGQCSAGTQELVPDRTSRQHEIVAGQPNLSSPPTTDSSVASSSRRVRGRVVGHESEKRMRILGSRIYVPLGAASGAFEGEYASTFAIELGSHIRRLVPLNKETWAAIDDGCKEAIFTAAAQKYDFGDWKTDARVAIAVGKLAMHTYREFRAELHKAYKKLLEKGHDPKQYPYDTQRAAQWVWLIENKWETPEWKGRNKKTEREKKKRKKEKTCISLSGLHLTPISGHRRIPLHWSHYSTSLSLSSSFPLHQNPSPGGTSNLRTWFSSRAFKKLIAISDARHKMLLVSEELDDSLTHNEFYMKWYSVVIRLRISGPPKEEGAEDQMIPPTQPTSKKDDDFVHKRPVRFFLDDLISTLAGNKRTLEEMNSDDMLRVVRTKVEHFNKAFENDFVEFGYGKVSPSESLGQGKMSERQQIVLKKKLEFATKSPKSKKNTPLESTENISIKSLNPMASPRRSPMASPRRVTNVPSKYEGFSTSLNWPKNFVYKLTKEEIDMLDKFWEDYYERSALALILKD</sequence>
<evidence type="ECO:0000313" key="1">
    <source>
        <dbReference type="EMBL" id="KAJ8615415.1"/>
    </source>
</evidence>